<feature type="compositionally biased region" description="Basic and acidic residues" evidence="2">
    <location>
        <begin position="1"/>
        <end position="10"/>
    </location>
</feature>
<feature type="compositionally biased region" description="Basic and acidic residues" evidence="2">
    <location>
        <begin position="101"/>
        <end position="110"/>
    </location>
</feature>
<proteinExistence type="predicted"/>
<organism evidence="3 4">
    <name type="scientific">Pachysolen tannophilus NRRL Y-2460</name>
    <dbReference type="NCBI Taxonomy" id="669874"/>
    <lineage>
        <taxon>Eukaryota</taxon>
        <taxon>Fungi</taxon>
        <taxon>Dikarya</taxon>
        <taxon>Ascomycota</taxon>
        <taxon>Saccharomycotina</taxon>
        <taxon>Pichiomycetes</taxon>
        <taxon>Pachysolenaceae</taxon>
        <taxon>Pachysolen</taxon>
    </lineage>
</organism>
<evidence type="ECO:0000313" key="4">
    <source>
        <dbReference type="Proteomes" id="UP000094236"/>
    </source>
</evidence>
<sequence>MTEETVKNDISELGDELSEPIEPIIGSEGEAIVTSSPIKKLPELPPRSNTATVSDKSNQLPSYESVSSGMNSIVVKNGDEDEDDKSLPPLPPRSPNSSRLHNTDKGEKVHSHQRQRSFNRSNHQHQHHHNHKNVKIVPISYRLLVANDLNGFLITNHCKMMDLYFLYLKNEDLIDTERNNDLIIDNRFEQIRIELKDAKKEVDLRFWEYLIKNYNDVANIEDLKFFNDKINLEFSSLSNNRLRFVVYLSLSKSVEIKDELYQTETEIVKLENHNDFINGLENENEREIIKNFINLKNVLPHQYILEFIKLILQKNDVLNDKIITNNEIFNITLSLNYQINTLISPSKESSNLLFYFQLSRALEDNCLKVLFSILEYVPFKDFYDKLITLFNDSEFWINFFHRTDDSISLKLLDSFILKGFEILIVIFVKLIKYNESKILENLKLLKTDIFNFFKTQEFLKPLDDLSFYNLKIIINFYNYKKELKVLNKNESVSCKFSAKSNHNVKVLKESNEKLLTKKSTIKKNYQDILNNYQQLNQEIFNNETLIKNLKNEKIKLQNELNDLIKKQISIDSSLEILNKNNNRNDEIERLNKDLVEQIKTTKKNLEDLNTRVSELKANK</sequence>
<dbReference type="EMBL" id="KV454011">
    <property type="protein sequence ID" value="ODV98543.1"/>
    <property type="molecule type" value="Genomic_DNA"/>
</dbReference>
<name>A0A1E4U3F7_PACTA</name>
<accession>A0A1E4U3F7</accession>
<feature type="coiled-coil region" evidence="1">
    <location>
        <begin position="518"/>
        <end position="618"/>
    </location>
</feature>
<gene>
    <name evidence="3" type="ORF">PACTADRAFT_1014</name>
</gene>
<protein>
    <submittedName>
        <fullName evidence="3">Uncharacterized protein</fullName>
    </submittedName>
</protein>
<reference evidence="4" key="1">
    <citation type="submission" date="2016-05" db="EMBL/GenBank/DDBJ databases">
        <title>Comparative genomics of biotechnologically important yeasts.</title>
        <authorList>
            <consortium name="DOE Joint Genome Institute"/>
            <person name="Riley R."/>
            <person name="Haridas S."/>
            <person name="Wolfe K.H."/>
            <person name="Lopes M.R."/>
            <person name="Hittinger C.T."/>
            <person name="Goker M."/>
            <person name="Salamov A."/>
            <person name="Wisecaver J."/>
            <person name="Long T.M."/>
            <person name="Aerts A.L."/>
            <person name="Barry K."/>
            <person name="Choi C."/>
            <person name="Clum A."/>
            <person name="Coughlan A.Y."/>
            <person name="Deshpande S."/>
            <person name="Douglass A.P."/>
            <person name="Hanson S.J."/>
            <person name="Klenk H.-P."/>
            <person name="Labutti K."/>
            <person name="Lapidus A."/>
            <person name="Lindquist E."/>
            <person name="Lipzen A."/>
            <person name="Meier-Kolthoff J.P."/>
            <person name="Ohm R.A."/>
            <person name="Otillar R.P."/>
            <person name="Pangilinan J."/>
            <person name="Peng Y."/>
            <person name="Rokas A."/>
            <person name="Rosa C.A."/>
            <person name="Scheuner C."/>
            <person name="Sibirny A.A."/>
            <person name="Slot J.C."/>
            <person name="Stielow J.B."/>
            <person name="Sun H."/>
            <person name="Kurtzman C.P."/>
            <person name="Blackwell M."/>
            <person name="Grigoriev I.V."/>
            <person name="Jeffries T.W."/>
        </authorList>
    </citation>
    <scope>NUCLEOTIDE SEQUENCE [LARGE SCALE GENOMIC DNA]</scope>
    <source>
        <strain evidence="4">NRRL Y-2460</strain>
    </source>
</reference>
<feature type="compositionally biased region" description="Basic residues" evidence="2">
    <location>
        <begin position="111"/>
        <end position="131"/>
    </location>
</feature>
<dbReference type="OrthoDB" id="4084298at2759"/>
<feature type="compositionally biased region" description="Low complexity" evidence="2">
    <location>
        <begin position="20"/>
        <end position="32"/>
    </location>
</feature>
<feature type="compositionally biased region" description="Polar residues" evidence="2">
    <location>
        <begin position="47"/>
        <end position="71"/>
    </location>
</feature>
<evidence type="ECO:0000256" key="2">
    <source>
        <dbReference type="SAM" id="MobiDB-lite"/>
    </source>
</evidence>
<evidence type="ECO:0000313" key="3">
    <source>
        <dbReference type="EMBL" id="ODV98543.1"/>
    </source>
</evidence>
<evidence type="ECO:0000256" key="1">
    <source>
        <dbReference type="SAM" id="Coils"/>
    </source>
</evidence>
<dbReference type="AlphaFoldDB" id="A0A1E4U3F7"/>
<dbReference type="Proteomes" id="UP000094236">
    <property type="component" value="Unassembled WGS sequence"/>
</dbReference>
<keyword evidence="1" id="KW-0175">Coiled coil</keyword>
<feature type="region of interest" description="Disordered" evidence="2">
    <location>
        <begin position="1"/>
        <end position="131"/>
    </location>
</feature>
<keyword evidence="4" id="KW-1185">Reference proteome</keyword>